<dbReference type="Gene3D" id="3.30.1500.10">
    <property type="entry name" value="Haem-binding HasA"/>
    <property type="match status" value="1"/>
</dbReference>
<dbReference type="Gene3D" id="2.150.10.10">
    <property type="entry name" value="Serralysin-like metalloprotease, C-terminal"/>
    <property type="match status" value="1"/>
</dbReference>
<dbReference type="InterPro" id="IPR050557">
    <property type="entry name" value="RTX_toxin/Mannuronan_C5-epim"/>
</dbReference>
<proteinExistence type="predicted"/>
<dbReference type="RefSeq" id="WP_316773436.1">
    <property type="nucleotide sequence ID" value="NZ_JASMWN010000002.1"/>
</dbReference>
<keyword evidence="2" id="KW-0964">Secreted</keyword>
<dbReference type="InterPro" id="IPR018511">
    <property type="entry name" value="Hemolysin-typ_Ca-bd_CS"/>
</dbReference>
<dbReference type="PANTHER" id="PTHR38340:SF1">
    <property type="entry name" value="S-LAYER PROTEIN"/>
    <property type="match status" value="1"/>
</dbReference>
<comment type="subcellular location">
    <subcellularLocation>
        <location evidence="1">Secreted</location>
    </subcellularLocation>
</comment>
<protein>
    <recommendedName>
        <fullName evidence="5">Peptidase M10 serralysin C-terminal domain-containing protein</fullName>
    </recommendedName>
</protein>
<keyword evidence="4" id="KW-1185">Reference proteome</keyword>
<evidence type="ECO:0000256" key="1">
    <source>
        <dbReference type="ARBA" id="ARBA00004613"/>
    </source>
</evidence>
<evidence type="ECO:0000313" key="4">
    <source>
        <dbReference type="Proteomes" id="UP001255416"/>
    </source>
</evidence>
<organism evidence="3 4">
    <name type="scientific">Sedimentitalea todarodis</name>
    <dbReference type="NCBI Taxonomy" id="1631240"/>
    <lineage>
        <taxon>Bacteria</taxon>
        <taxon>Pseudomonadati</taxon>
        <taxon>Pseudomonadota</taxon>
        <taxon>Alphaproteobacteria</taxon>
        <taxon>Rhodobacterales</taxon>
        <taxon>Paracoccaceae</taxon>
        <taxon>Sedimentitalea</taxon>
    </lineage>
</organism>
<accession>A0ABU3V9U6</accession>
<dbReference type="InterPro" id="IPR001343">
    <property type="entry name" value="Hemolysn_Ca-bd"/>
</dbReference>
<dbReference type="SUPFAM" id="SSF54621">
    <property type="entry name" value="Heme-binding protein A (HasA)"/>
    <property type="match status" value="1"/>
</dbReference>
<dbReference type="SUPFAM" id="SSF51120">
    <property type="entry name" value="beta-Roll"/>
    <property type="match status" value="1"/>
</dbReference>
<dbReference type="Proteomes" id="UP001255416">
    <property type="component" value="Unassembled WGS sequence"/>
</dbReference>
<name>A0ABU3V9U6_9RHOB</name>
<sequence length="345" mass="35959">MTLSIQLTANAITGAGVNFNADLVGHFAGFAPYQTPVFLPETGETTQILHLDTPTPGSEADTRIVLLEGSDFAYTFSNHTVSGTIDTIRFGTLDEAWNPATQDLALQNGLVTDMGDMITISGMNIVNPVGVAGEVHEIVAGMMGGGPSGNAADPTPIYGHIWAEGHDVTGSSGRDRYKGTDFADSVHGAAGKDVLKGKGGADTILGEGGADRLFGGAGIDTLDGGKGADRLVGGTGKDTQTGGRGADTFVFAKLAHMKNDRITDFRSGQGDQIELKGIDAREDIAGNQDFSLIGQAGFSGQSGELRVWNNGQSTFVVGDTDGDGDRDFRIEVYGVHDLTVDDFIL</sequence>
<dbReference type="EMBL" id="JASMWN010000002">
    <property type="protein sequence ID" value="MDU9002941.1"/>
    <property type="molecule type" value="Genomic_DNA"/>
</dbReference>
<dbReference type="InterPro" id="IPR011049">
    <property type="entry name" value="Serralysin-like_metalloprot_C"/>
</dbReference>
<dbReference type="PRINTS" id="PR00313">
    <property type="entry name" value="CABNDNGRPT"/>
</dbReference>
<reference evidence="4" key="1">
    <citation type="submission" date="2023-05" db="EMBL/GenBank/DDBJ databases">
        <title>Sedimentitalea sp. nov. JM2-8.</title>
        <authorList>
            <person name="Huang J."/>
        </authorList>
    </citation>
    <scope>NUCLEOTIDE SEQUENCE [LARGE SCALE GENOMIC DNA]</scope>
    <source>
        <strain evidence="4">KHS03</strain>
    </source>
</reference>
<evidence type="ECO:0008006" key="5">
    <source>
        <dbReference type="Google" id="ProtNLM"/>
    </source>
</evidence>
<gene>
    <name evidence="3" type="ORF">QO231_03610</name>
</gene>
<comment type="caution">
    <text evidence="3">The sequence shown here is derived from an EMBL/GenBank/DDBJ whole genome shotgun (WGS) entry which is preliminary data.</text>
</comment>
<dbReference type="PROSITE" id="PS00330">
    <property type="entry name" value="HEMOLYSIN_CALCIUM"/>
    <property type="match status" value="2"/>
</dbReference>
<evidence type="ECO:0000256" key="2">
    <source>
        <dbReference type="ARBA" id="ARBA00022525"/>
    </source>
</evidence>
<dbReference type="InterPro" id="IPR036912">
    <property type="entry name" value="HasA_haem-bd_sf"/>
</dbReference>
<evidence type="ECO:0000313" key="3">
    <source>
        <dbReference type="EMBL" id="MDU9002941.1"/>
    </source>
</evidence>
<dbReference type="Pfam" id="PF00353">
    <property type="entry name" value="HemolysinCabind"/>
    <property type="match status" value="1"/>
</dbReference>
<dbReference type="PANTHER" id="PTHR38340">
    <property type="entry name" value="S-LAYER PROTEIN"/>
    <property type="match status" value="1"/>
</dbReference>